<dbReference type="Proteomes" id="UP001303647">
    <property type="component" value="Unassembled WGS sequence"/>
</dbReference>
<keyword evidence="5" id="KW-1185">Reference proteome</keyword>
<dbReference type="InterPro" id="IPR019734">
    <property type="entry name" value="TPR_rpt"/>
</dbReference>
<dbReference type="InterPro" id="IPR001214">
    <property type="entry name" value="SET_dom"/>
</dbReference>
<dbReference type="EMBL" id="MU857743">
    <property type="protein sequence ID" value="KAK4244352.1"/>
    <property type="molecule type" value="Genomic_DNA"/>
</dbReference>
<dbReference type="PROSITE" id="PS50005">
    <property type="entry name" value="TPR"/>
    <property type="match status" value="1"/>
</dbReference>
<keyword evidence="1" id="KW-0802">TPR repeat</keyword>
<feature type="domain" description="SET" evidence="3">
    <location>
        <begin position="389"/>
        <end position="485"/>
    </location>
</feature>
<dbReference type="Gene3D" id="1.25.40.10">
    <property type="entry name" value="Tetratricopeptide repeat domain"/>
    <property type="match status" value="1"/>
</dbReference>
<evidence type="ECO:0000256" key="2">
    <source>
        <dbReference type="SAM" id="MobiDB-lite"/>
    </source>
</evidence>
<evidence type="ECO:0000259" key="3">
    <source>
        <dbReference type="PROSITE" id="PS50280"/>
    </source>
</evidence>
<dbReference type="PANTHER" id="PTHR47643">
    <property type="entry name" value="TPR DOMAIN PROTEIN (AFU_ORTHOLOGUE AFUA_5G12710)"/>
    <property type="match status" value="1"/>
</dbReference>
<dbReference type="SUPFAM" id="SSF48452">
    <property type="entry name" value="TPR-like"/>
    <property type="match status" value="1"/>
</dbReference>
<organism evidence="4 5">
    <name type="scientific">Corynascus novoguineensis</name>
    <dbReference type="NCBI Taxonomy" id="1126955"/>
    <lineage>
        <taxon>Eukaryota</taxon>
        <taxon>Fungi</taxon>
        <taxon>Dikarya</taxon>
        <taxon>Ascomycota</taxon>
        <taxon>Pezizomycotina</taxon>
        <taxon>Sordariomycetes</taxon>
        <taxon>Sordariomycetidae</taxon>
        <taxon>Sordariales</taxon>
        <taxon>Chaetomiaceae</taxon>
        <taxon>Corynascus</taxon>
    </lineage>
</organism>
<feature type="repeat" description="TPR" evidence="1">
    <location>
        <begin position="297"/>
        <end position="330"/>
    </location>
</feature>
<dbReference type="SUPFAM" id="SSF82199">
    <property type="entry name" value="SET domain"/>
    <property type="match status" value="1"/>
</dbReference>
<protein>
    <recommendedName>
        <fullName evidence="3">SET domain-containing protein</fullName>
    </recommendedName>
</protein>
<dbReference type="SMART" id="SM00028">
    <property type="entry name" value="TPR"/>
    <property type="match status" value="2"/>
</dbReference>
<dbReference type="InterPro" id="IPR046341">
    <property type="entry name" value="SET_dom_sf"/>
</dbReference>
<dbReference type="PANTHER" id="PTHR47643:SF2">
    <property type="entry name" value="TPR DOMAIN PROTEIN (AFU_ORTHOLOGUE AFUA_5G12710)"/>
    <property type="match status" value="1"/>
</dbReference>
<dbReference type="AlphaFoldDB" id="A0AAN7HGC3"/>
<feature type="region of interest" description="Disordered" evidence="2">
    <location>
        <begin position="189"/>
        <end position="214"/>
    </location>
</feature>
<dbReference type="InterPro" id="IPR011990">
    <property type="entry name" value="TPR-like_helical_dom_sf"/>
</dbReference>
<dbReference type="PROSITE" id="PS50280">
    <property type="entry name" value="SET"/>
    <property type="match status" value="1"/>
</dbReference>
<name>A0AAN7HGC3_9PEZI</name>
<dbReference type="CDD" id="cd20071">
    <property type="entry name" value="SET_SMYD"/>
    <property type="match status" value="1"/>
</dbReference>
<dbReference type="Pfam" id="PF00856">
    <property type="entry name" value="SET"/>
    <property type="match status" value="1"/>
</dbReference>
<evidence type="ECO:0000256" key="1">
    <source>
        <dbReference type="PROSITE-ProRule" id="PRU00339"/>
    </source>
</evidence>
<gene>
    <name evidence="4" type="ORF">C7999DRAFT_17383</name>
</gene>
<reference evidence="4" key="2">
    <citation type="submission" date="2023-05" db="EMBL/GenBank/DDBJ databases">
        <authorList>
            <consortium name="Lawrence Berkeley National Laboratory"/>
            <person name="Steindorff A."/>
            <person name="Hensen N."/>
            <person name="Bonometti L."/>
            <person name="Westerberg I."/>
            <person name="Brannstrom I.O."/>
            <person name="Guillou S."/>
            <person name="Cros-Aarteil S."/>
            <person name="Calhoun S."/>
            <person name="Haridas S."/>
            <person name="Kuo A."/>
            <person name="Mondo S."/>
            <person name="Pangilinan J."/>
            <person name="Riley R."/>
            <person name="Labutti K."/>
            <person name="Andreopoulos B."/>
            <person name="Lipzen A."/>
            <person name="Chen C."/>
            <person name="Yanf M."/>
            <person name="Daum C."/>
            <person name="Ng V."/>
            <person name="Clum A."/>
            <person name="Ohm R."/>
            <person name="Martin F."/>
            <person name="Silar P."/>
            <person name="Natvig D."/>
            <person name="Lalanne C."/>
            <person name="Gautier V."/>
            <person name="Ament-Velasquez S.L."/>
            <person name="Kruys A."/>
            <person name="Hutchinson M.I."/>
            <person name="Powell A.J."/>
            <person name="Barry K."/>
            <person name="Miller A.N."/>
            <person name="Grigoriev I.V."/>
            <person name="Debuchy R."/>
            <person name="Gladieux P."/>
            <person name="Thoren M.H."/>
            <person name="Johannesson H."/>
        </authorList>
    </citation>
    <scope>NUCLEOTIDE SEQUENCE</scope>
    <source>
        <strain evidence="4">CBS 359.72</strain>
    </source>
</reference>
<comment type="caution">
    <text evidence="4">The sequence shown here is derived from an EMBL/GenBank/DDBJ whole genome shotgun (WGS) entry which is preliminary data.</text>
</comment>
<sequence>MASNTVYLTEQEVQRIRTTVKENAKKRSELRGNAREARGAKDAISQATGAALMADMGSMTMDKAKESIPALAVGQPYPPCTKSVKELQPMKLADLTMETHHRGRQLSVKRASPVVMLTSRSWTMAQDEAGETERLELLLHKTRHRKDILDSNSTFIIKEPYFTLTEEGEPTLRIDHPSDLVVLPNTQDAQPLAPDAAPEEVEKRATSHKQKGNAALTKGDLPLAHASYTAGLALAARLPTPDLARDLHRNRAHVNLLLSQFDAAEADALAALIPSPPAEPVSDANDDASLRTAELNAKCYFRAGTAAYNLGRFADARAHFERQLSLMPQDKGATANRTRGGEEEGAGGGALTAVTYDIRDDRIRVAPVGLERAIVERTAKNPSLIGEVMGLYGDWDGGEGKGIESTEDGPVVDVFRVHDIVARNAFGAGSKDGQGGGASAGLWIRAAYLNHSCVPNAEREFVGDLMIIRAIKDIAAGEEIVHSYDESGDYEARQQALMTTWGFECACALCAAEKGDDAAVREKRAKLVREGDEFLKSAGSSTNKRLAIVKAKRLLAAIDETYDEKKYRGLPRLATRRLQQWLTAASARR</sequence>
<dbReference type="Gene3D" id="2.170.270.10">
    <property type="entry name" value="SET domain"/>
    <property type="match status" value="1"/>
</dbReference>
<dbReference type="InterPro" id="IPR053209">
    <property type="entry name" value="Gramillin-biosynth_MTr"/>
</dbReference>
<proteinExistence type="predicted"/>
<evidence type="ECO:0000313" key="5">
    <source>
        <dbReference type="Proteomes" id="UP001303647"/>
    </source>
</evidence>
<accession>A0AAN7HGC3</accession>
<reference evidence="4" key="1">
    <citation type="journal article" date="2023" name="Mol. Phylogenet. Evol.">
        <title>Genome-scale phylogeny and comparative genomics of the fungal order Sordariales.</title>
        <authorList>
            <person name="Hensen N."/>
            <person name="Bonometti L."/>
            <person name="Westerberg I."/>
            <person name="Brannstrom I.O."/>
            <person name="Guillou S."/>
            <person name="Cros-Aarteil S."/>
            <person name="Calhoun S."/>
            <person name="Haridas S."/>
            <person name="Kuo A."/>
            <person name="Mondo S."/>
            <person name="Pangilinan J."/>
            <person name="Riley R."/>
            <person name="LaButti K."/>
            <person name="Andreopoulos B."/>
            <person name="Lipzen A."/>
            <person name="Chen C."/>
            <person name="Yan M."/>
            <person name="Daum C."/>
            <person name="Ng V."/>
            <person name="Clum A."/>
            <person name="Steindorff A."/>
            <person name="Ohm R.A."/>
            <person name="Martin F."/>
            <person name="Silar P."/>
            <person name="Natvig D.O."/>
            <person name="Lalanne C."/>
            <person name="Gautier V."/>
            <person name="Ament-Velasquez S.L."/>
            <person name="Kruys A."/>
            <person name="Hutchinson M.I."/>
            <person name="Powell A.J."/>
            <person name="Barry K."/>
            <person name="Miller A.N."/>
            <person name="Grigoriev I.V."/>
            <person name="Debuchy R."/>
            <person name="Gladieux P."/>
            <person name="Hiltunen Thoren M."/>
            <person name="Johannesson H."/>
        </authorList>
    </citation>
    <scope>NUCLEOTIDE SEQUENCE</scope>
    <source>
        <strain evidence="4">CBS 359.72</strain>
    </source>
</reference>
<evidence type="ECO:0000313" key="4">
    <source>
        <dbReference type="EMBL" id="KAK4244352.1"/>
    </source>
</evidence>